<dbReference type="PANTHER" id="PTHR33701:SF3">
    <property type="entry name" value="TRANSCRIPTIONAL REGULATOR ATRX"/>
    <property type="match status" value="1"/>
</dbReference>
<evidence type="ECO:0000256" key="1">
    <source>
        <dbReference type="SAM" id="MobiDB-lite"/>
    </source>
</evidence>
<evidence type="ECO:0000313" key="3">
    <source>
        <dbReference type="Proteomes" id="UP000631114"/>
    </source>
</evidence>
<gene>
    <name evidence="2" type="ORF">IFM89_002116</name>
</gene>
<feature type="compositionally biased region" description="Basic and acidic residues" evidence="1">
    <location>
        <begin position="29"/>
        <end position="48"/>
    </location>
</feature>
<dbReference type="PANTHER" id="PTHR33701">
    <property type="entry name" value="TRANSMEMBRANE PROTEIN"/>
    <property type="match status" value="1"/>
</dbReference>
<accession>A0A835LKZ6</accession>
<protein>
    <submittedName>
        <fullName evidence="2">Uncharacterized protein</fullName>
    </submittedName>
</protein>
<dbReference type="OrthoDB" id="1939754at2759"/>
<feature type="compositionally biased region" description="Polar residues" evidence="1">
    <location>
        <begin position="15"/>
        <end position="27"/>
    </location>
</feature>
<dbReference type="Proteomes" id="UP000631114">
    <property type="component" value="Unassembled WGS sequence"/>
</dbReference>
<organism evidence="2 3">
    <name type="scientific">Coptis chinensis</name>
    <dbReference type="NCBI Taxonomy" id="261450"/>
    <lineage>
        <taxon>Eukaryota</taxon>
        <taxon>Viridiplantae</taxon>
        <taxon>Streptophyta</taxon>
        <taxon>Embryophyta</taxon>
        <taxon>Tracheophyta</taxon>
        <taxon>Spermatophyta</taxon>
        <taxon>Magnoliopsida</taxon>
        <taxon>Ranunculales</taxon>
        <taxon>Ranunculaceae</taxon>
        <taxon>Coptidoideae</taxon>
        <taxon>Coptis</taxon>
    </lineage>
</organism>
<evidence type="ECO:0000313" key="2">
    <source>
        <dbReference type="EMBL" id="KAF9591161.1"/>
    </source>
</evidence>
<feature type="region of interest" description="Disordered" evidence="1">
    <location>
        <begin position="1"/>
        <end position="83"/>
    </location>
</feature>
<proteinExistence type="predicted"/>
<name>A0A835LKZ6_9MAGN</name>
<reference evidence="2 3" key="1">
    <citation type="submission" date="2020-10" db="EMBL/GenBank/DDBJ databases">
        <title>The Coptis chinensis genome and diversification of protoberbering-type alkaloids.</title>
        <authorList>
            <person name="Wang B."/>
            <person name="Shu S."/>
            <person name="Song C."/>
            <person name="Liu Y."/>
        </authorList>
    </citation>
    <scope>NUCLEOTIDE SEQUENCE [LARGE SCALE GENOMIC DNA]</scope>
    <source>
        <strain evidence="2">HL-2020</strain>
        <tissue evidence="2">Leaf</tissue>
    </source>
</reference>
<sequence length="379" mass="42054">MHKFHSSVGFIASDAQENGETTGSGCSSEYKEDGSDISKEKNGERESCELGNQSDITEERDEVRETAELPDGISSQGQEANSDEKEAIMIKTDTKCFPSTALEVGCFQEQQCKNISIGETHFDSEFSFPTQMVPGSVVEGRDIQEWSDMPFGSPKHQSLQKLFSQEDGGQHGGDSSSEIQNELQVAIWHEKPNELGGVLEALQQAKLSLQNELNRLPLARPAWPSLRMSETLLPSIDTVDFMNIPNGCAGLFRVPTDLRSEATPKANILLSHFGSKTSLTSKYPNVGVARSDPYSSSPYLEMYSRDSFLQPYFDPLMDAELAVSSTRFNYHLPPELMPRVPCNDGMVKTFPSIRPEALSGDHSSIYHNNHNRLSVPRMY</sequence>
<keyword evidence="3" id="KW-1185">Reference proteome</keyword>
<dbReference type="AlphaFoldDB" id="A0A835LKZ6"/>
<dbReference type="EMBL" id="JADFTS010000008">
    <property type="protein sequence ID" value="KAF9591161.1"/>
    <property type="molecule type" value="Genomic_DNA"/>
</dbReference>
<comment type="caution">
    <text evidence="2">The sequence shown here is derived from an EMBL/GenBank/DDBJ whole genome shotgun (WGS) entry which is preliminary data.</text>
</comment>